<evidence type="ECO:0000313" key="7">
    <source>
        <dbReference type="Proteomes" id="UP001320972"/>
    </source>
</evidence>
<dbReference type="Pfam" id="PF00270">
    <property type="entry name" value="DEAD"/>
    <property type="match status" value="1"/>
</dbReference>
<organism evidence="6 7">
    <name type="scientific">Natronoglomus mannanivorans</name>
    <dbReference type="NCBI Taxonomy" id="2979990"/>
    <lineage>
        <taxon>Archaea</taxon>
        <taxon>Methanobacteriati</taxon>
        <taxon>Methanobacteriota</taxon>
        <taxon>Stenosarchaea group</taxon>
        <taxon>Halobacteria</taxon>
        <taxon>Halobacteriales</taxon>
        <taxon>Natrialbaceae</taxon>
        <taxon>Natronoglomus</taxon>
    </lineage>
</organism>
<accession>A0ABT2Q8B5</accession>
<feature type="region of interest" description="Disordered" evidence="3">
    <location>
        <begin position="262"/>
        <end position="333"/>
    </location>
</feature>
<dbReference type="InterPro" id="IPR011545">
    <property type="entry name" value="DEAD/DEAH_box_helicase_dom"/>
</dbReference>
<dbReference type="PANTHER" id="PTHR47957">
    <property type="entry name" value="ATP-DEPENDENT HELICASE HRQ1"/>
    <property type="match status" value="1"/>
</dbReference>
<dbReference type="Pfam" id="PF00271">
    <property type="entry name" value="Helicase_C"/>
    <property type="match status" value="1"/>
</dbReference>
<keyword evidence="6" id="KW-0347">Helicase</keyword>
<dbReference type="SMART" id="SM00487">
    <property type="entry name" value="DEXDc"/>
    <property type="match status" value="1"/>
</dbReference>
<protein>
    <submittedName>
        <fullName evidence="6">DEAD/DEAH box helicase</fullName>
    </submittedName>
</protein>
<dbReference type="EMBL" id="JAOPKB010000001">
    <property type="protein sequence ID" value="MCU4971128.1"/>
    <property type="molecule type" value="Genomic_DNA"/>
</dbReference>
<evidence type="ECO:0000256" key="2">
    <source>
        <dbReference type="ARBA" id="ARBA00022840"/>
    </source>
</evidence>
<name>A0ABT2Q8B5_9EURY</name>
<dbReference type="PROSITE" id="PS51194">
    <property type="entry name" value="HELICASE_CTER"/>
    <property type="match status" value="1"/>
</dbReference>
<dbReference type="SUPFAM" id="SSF52540">
    <property type="entry name" value="P-loop containing nucleoside triphosphate hydrolases"/>
    <property type="match status" value="1"/>
</dbReference>
<comment type="caution">
    <text evidence="6">The sequence shown here is derived from an EMBL/GenBank/DDBJ whole genome shotgun (WGS) entry which is preliminary data.</text>
</comment>
<dbReference type="CDD" id="cd18797">
    <property type="entry name" value="SF2_C_Hrq"/>
    <property type="match status" value="1"/>
</dbReference>
<gene>
    <name evidence="6" type="ORF">OB955_00045</name>
</gene>
<proteinExistence type="predicted"/>
<reference evidence="6 7" key="1">
    <citation type="submission" date="2022-09" db="EMBL/GenBank/DDBJ databases">
        <title>Enrichment on poylsaccharides allowed isolation of novel metabolic and taxonomic groups of Haloarchaea.</title>
        <authorList>
            <person name="Sorokin D.Y."/>
            <person name="Elcheninov A.G."/>
            <person name="Khizhniak T.V."/>
            <person name="Kolganova T.V."/>
            <person name="Kublanov I.V."/>
        </authorList>
    </citation>
    <scope>NUCLEOTIDE SEQUENCE [LARGE SCALE GENOMIC DNA]</scope>
    <source>
        <strain evidence="6 7">AArc-m2/3/4</strain>
    </source>
</reference>
<keyword evidence="7" id="KW-1185">Reference proteome</keyword>
<dbReference type="InterPro" id="IPR018973">
    <property type="entry name" value="MZB"/>
</dbReference>
<dbReference type="GO" id="GO:0004386">
    <property type="term" value="F:helicase activity"/>
    <property type="evidence" value="ECO:0007669"/>
    <property type="project" value="UniProtKB-KW"/>
</dbReference>
<feature type="compositionally biased region" description="Basic and acidic residues" evidence="3">
    <location>
        <begin position="292"/>
        <end position="303"/>
    </location>
</feature>
<feature type="domain" description="Helicase C-terminal" evidence="5">
    <location>
        <begin position="351"/>
        <end position="509"/>
    </location>
</feature>
<evidence type="ECO:0000259" key="5">
    <source>
        <dbReference type="PROSITE" id="PS51194"/>
    </source>
</evidence>
<sequence>MDRPDIDETVDWLQGRGYYGDQITHQRIVDGQGAETEEISVSDPLSIALRQAGIQDLYTHQVRAIESVRNNKNVVVATPTASGKTLTYVVPAIEHALENEGKTLYIAPYRALINDQSDTFQGFADELGFGTSIELGVQTGETSRTERREIRNSQPDVLLATIDQLHLSLLPYAHGKKHWRWLFQQLDTVVIDEVHMYRGVFGSHASLILRRLNRLCDYYNASPQYICCSATIGNPVEHASAVTGQDESTFTLVDDDGSTSGDRHWLFWNPPIKNNGDDENQRAPDPAVGPDGEVRAGHDERSPEQIATALSTGTNSTTESTDRSSEPADEVALPSHQEVVGGERRSHHVESVRLFCDLVTKGYQTLVFTAARQGTEQYVDWADKMLRERGQQELADNVHAYHAALNTDRRLVLEEALRSGDARGVWSTNALELGIDIGTLDVVLLDGYPGTSMSTFQRAGRAGRGDDACLVVLVGADDPLDQYTMREPDELFETGAERAAVNPYNDAIRPDHIVCAASDHFLSPDDETYFGTDLPELVTEAESIGRLARVDSGDRIQWRATDSDVQWNTNIRAIDDREIALIDRNRDEQLASLEFGAAVRDAHPDAIYRHQKQTYRVVELDLESDRALLETTSTPEYTRALREKSITIEDTYQTSSTDDYEMAAQATLGKLTVEDTVTGYLRYSDPSDESPQECEFDRPLESRSVETTGLFITIPTDVEATISSQAESQDEYLSALHAVEHALISLFPMEILCDRGDIGGLSTVSHGQTTGGTIFVHDGHPGGAGLTRQAFGQLDVLLEKTLKLLRNCSCRDGCPSCIHSPHCGNANRSLDKQLAIQLLSELSSFSRSQEINS</sequence>
<dbReference type="Proteomes" id="UP001320972">
    <property type="component" value="Unassembled WGS sequence"/>
</dbReference>
<dbReference type="RefSeq" id="WP_338006631.1">
    <property type="nucleotide sequence ID" value="NZ_JAOPKB010000001.1"/>
</dbReference>
<evidence type="ECO:0000259" key="4">
    <source>
        <dbReference type="PROSITE" id="PS51192"/>
    </source>
</evidence>
<dbReference type="PANTHER" id="PTHR47957:SF3">
    <property type="entry name" value="ATP-DEPENDENT HELICASE HRQ1"/>
    <property type="match status" value="1"/>
</dbReference>
<dbReference type="CDD" id="cd17923">
    <property type="entry name" value="DEXHc_Hrq1-like"/>
    <property type="match status" value="1"/>
</dbReference>
<keyword evidence="6" id="KW-0378">Hydrolase</keyword>
<evidence type="ECO:0000256" key="3">
    <source>
        <dbReference type="SAM" id="MobiDB-lite"/>
    </source>
</evidence>
<evidence type="ECO:0000313" key="6">
    <source>
        <dbReference type="EMBL" id="MCU4971128.1"/>
    </source>
</evidence>
<dbReference type="InterPro" id="IPR001650">
    <property type="entry name" value="Helicase_C-like"/>
</dbReference>
<keyword evidence="2" id="KW-0067">ATP-binding</keyword>
<dbReference type="Gene3D" id="3.40.50.300">
    <property type="entry name" value="P-loop containing nucleotide triphosphate hydrolases"/>
    <property type="match status" value="2"/>
</dbReference>
<dbReference type="SMART" id="SM00490">
    <property type="entry name" value="HELICc"/>
    <property type="match status" value="1"/>
</dbReference>
<evidence type="ECO:0000256" key="1">
    <source>
        <dbReference type="ARBA" id="ARBA00022741"/>
    </source>
</evidence>
<dbReference type="InterPro" id="IPR027417">
    <property type="entry name" value="P-loop_NTPase"/>
</dbReference>
<keyword evidence="1" id="KW-0547">Nucleotide-binding</keyword>
<feature type="compositionally biased region" description="Polar residues" evidence="3">
    <location>
        <begin position="308"/>
        <end position="319"/>
    </location>
</feature>
<feature type="domain" description="Helicase ATP-binding" evidence="4">
    <location>
        <begin position="65"/>
        <end position="250"/>
    </location>
</feature>
<dbReference type="Pfam" id="PF09369">
    <property type="entry name" value="MZB"/>
    <property type="match status" value="1"/>
</dbReference>
<dbReference type="InterPro" id="IPR014001">
    <property type="entry name" value="Helicase_ATP-bd"/>
</dbReference>
<dbReference type="PROSITE" id="PS51192">
    <property type="entry name" value="HELICASE_ATP_BIND_1"/>
    <property type="match status" value="1"/>
</dbReference>